<dbReference type="PROSITE" id="PS00198">
    <property type="entry name" value="4FE4S_FER_1"/>
    <property type="match status" value="1"/>
</dbReference>
<dbReference type="EMBL" id="FNUK01000003">
    <property type="protein sequence ID" value="SEF52349.1"/>
    <property type="molecule type" value="Genomic_DNA"/>
</dbReference>
<dbReference type="InterPro" id="IPR017900">
    <property type="entry name" value="4Fe4S_Fe_S_CS"/>
</dbReference>
<dbReference type="NCBIfam" id="NF038196">
    <property type="entry name" value="ferrodoxin_EFR1"/>
    <property type="match status" value="1"/>
</dbReference>
<evidence type="ECO:0000259" key="5">
    <source>
        <dbReference type="PROSITE" id="PS51379"/>
    </source>
</evidence>
<dbReference type="SUPFAM" id="SSF52218">
    <property type="entry name" value="Flavoproteins"/>
    <property type="match status" value="1"/>
</dbReference>
<dbReference type="InterPro" id="IPR029039">
    <property type="entry name" value="Flavoprotein-like_sf"/>
</dbReference>
<evidence type="ECO:0000256" key="1">
    <source>
        <dbReference type="ARBA" id="ARBA00022723"/>
    </source>
</evidence>
<dbReference type="Pfam" id="PF13187">
    <property type="entry name" value="Fer4_9"/>
    <property type="match status" value="1"/>
</dbReference>
<name>A0A1H5SP50_9CLOT</name>
<dbReference type="Gene3D" id="3.40.50.360">
    <property type="match status" value="1"/>
</dbReference>
<evidence type="ECO:0000313" key="6">
    <source>
        <dbReference type="EMBL" id="SEF52349.1"/>
    </source>
</evidence>
<dbReference type="PROSITE" id="PS50902">
    <property type="entry name" value="FLAVODOXIN_LIKE"/>
    <property type="match status" value="1"/>
</dbReference>
<organism evidence="6 7">
    <name type="scientific">Caloramator fervidus</name>
    <dbReference type="NCBI Taxonomy" id="29344"/>
    <lineage>
        <taxon>Bacteria</taxon>
        <taxon>Bacillati</taxon>
        <taxon>Bacillota</taxon>
        <taxon>Clostridia</taxon>
        <taxon>Eubacteriales</taxon>
        <taxon>Clostridiaceae</taxon>
        <taxon>Caloramator</taxon>
    </lineage>
</organism>
<dbReference type="InterPro" id="IPR026816">
    <property type="entry name" value="Flavodoxin_dom"/>
</dbReference>
<reference evidence="7" key="1">
    <citation type="submission" date="2016-10" db="EMBL/GenBank/DDBJ databases">
        <authorList>
            <person name="Varghese N."/>
            <person name="Submissions S."/>
        </authorList>
    </citation>
    <scope>NUCLEOTIDE SEQUENCE [LARGE SCALE GENOMIC DNA]</scope>
    <source>
        <strain evidence="7">DSM 5463</strain>
    </source>
</reference>
<dbReference type="PANTHER" id="PTHR43122:SF1">
    <property type="entry name" value="IRON-SULFUR-BINDING PROTEIN"/>
    <property type="match status" value="1"/>
</dbReference>
<dbReference type="RefSeq" id="WP_103895450.1">
    <property type="nucleotide sequence ID" value="NZ_FNUK01000003.1"/>
</dbReference>
<sequence length="250" mass="29212">MKAAIIYFSGTGNTEYVCKLFKKYFEENGVSCVLIDVSKKKQLNDDYDFYIFGAPIHSELFPKNYVDWVKQNIKQGDKKCIIFSTQASDKAAGPFEIFNILKEKGYKVLIQDFISMPNNYYVVAFKKPTEEDIKKAKQEADKKVKLLVKKFLDDEINIVKVSKFRFKLAKIVYKMFYEYSKGWAKRNLSVDMKLCVKCLKCVKNCPTKNIKFSNDKFEFQNKCISCQKCLHACPTNAYIYKGKRIDQYKI</sequence>
<keyword evidence="1" id="KW-0479">Metal-binding</keyword>
<gene>
    <name evidence="6" type="ORF">SAMN05660865_00437</name>
</gene>
<dbReference type="Gene3D" id="3.30.70.20">
    <property type="match status" value="1"/>
</dbReference>
<protein>
    <submittedName>
        <fullName evidence="6">Flavodoxin</fullName>
    </submittedName>
</protein>
<feature type="domain" description="4Fe-4S ferredoxin-type" evidence="5">
    <location>
        <begin position="220"/>
        <end position="243"/>
    </location>
</feature>
<dbReference type="PANTHER" id="PTHR43122">
    <property type="entry name" value="FERREDOXIN SUBUNIT OF PYRUVATE:FLAVODOXIN OXIDOREDUCTASE-RELATED"/>
    <property type="match status" value="1"/>
</dbReference>
<proteinExistence type="predicted"/>
<evidence type="ECO:0000259" key="4">
    <source>
        <dbReference type="PROSITE" id="PS50902"/>
    </source>
</evidence>
<dbReference type="GO" id="GO:0010181">
    <property type="term" value="F:FMN binding"/>
    <property type="evidence" value="ECO:0007669"/>
    <property type="project" value="InterPro"/>
</dbReference>
<dbReference type="GO" id="GO:0046872">
    <property type="term" value="F:metal ion binding"/>
    <property type="evidence" value="ECO:0007669"/>
    <property type="project" value="UniProtKB-KW"/>
</dbReference>
<accession>A0A1H5SP50</accession>
<dbReference type="InterPro" id="IPR008254">
    <property type="entry name" value="Flavodoxin/NO_synth"/>
</dbReference>
<dbReference type="SUPFAM" id="SSF54862">
    <property type="entry name" value="4Fe-4S ferredoxins"/>
    <property type="match status" value="1"/>
</dbReference>
<keyword evidence="3" id="KW-0411">Iron-sulfur</keyword>
<evidence type="ECO:0000256" key="2">
    <source>
        <dbReference type="ARBA" id="ARBA00023004"/>
    </source>
</evidence>
<keyword evidence="2" id="KW-0408">Iron</keyword>
<keyword evidence="7" id="KW-1185">Reference proteome</keyword>
<dbReference type="PROSITE" id="PS51379">
    <property type="entry name" value="4FE4S_FER_2"/>
    <property type="match status" value="2"/>
</dbReference>
<dbReference type="GO" id="GO:0051536">
    <property type="term" value="F:iron-sulfur cluster binding"/>
    <property type="evidence" value="ECO:0007669"/>
    <property type="project" value="UniProtKB-KW"/>
</dbReference>
<dbReference type="Pfam" id="PF12724">
    <property type="entry name" value="Flavodoxin_5"/>
    <property type="match status" value="1"/>
</dbReference>
<dbReference type="GO" id="GO:0016651">
    <property type="term" value="F:oxidoreductase activity, acting on NAD(P)H"/>
    <property type="evidence" value="ECO:0007669"/>
    <property type="project" value="UniProtKB-ARBA"/>
</dbReference>
<dbReference type="AlphaFoldDB" id="A0A1H5SP50"/>
<feature type="domain" description="Flavodoxin-like" evidence="4">
    <location>
        <begin position="3"/>
        <end position="144"/>
    </location>
</feature>
<feature type="domain" description="4Fe-4S ferredoxin-type" evidence="5">
    <location>
        <begin position="186"/>
        <end position="215"/>
    </location>
</feature>
<dbReference type="OrthoDB" id="9813995at2"/>
<dbReference type="InterPro" id="IPR047964">
    <property type="entry name" value="EFR1-like"/>
</dbReference>
<evidence type="ECO:0000256" key="3">
    <source>
        <dbReference type="ARBA" id="ARBA00023014"/>
    </source>
</evidence>
<dbReference type="InterPro" id="IPR017896">
    <property type="entry name" value="4Fe4S_Fe-S-bd"/>
</dbReference>
<evidence type="ECO:0000313" key="7">
    <source>
        <dbReference type="Proteomes" id="UP000242850"/>
    </source>
</evidence>
<dbReference type="Proteomes" id="UP000242850">
    <property type="component" value="Unassembled WGS sequence"/>
</dbReference>